<protein>
    <submittedName>
        <fullName evidence="2">Uncharacterized protein</fullName>
    </submittedName>
</protein>
<evidence type="ECO:0000313" key="2">
    <source>
        <dbReference type="EMBL" id="KAH9635212.1"/>
    </source>
</evidence>
<sequence length="75" mass="8378">MSFPDCSDKVEVVIKAEPLCEESDGMEDRDDLPDQDMGGKVLKLHENGYGFEERGRRSSRVWSHASQEGAGTTFN</sequence>
<feature type="region of interest" description="Disordered" evidence="1">
    <location>
        <begin position="55"/>
        <end position="75"/>
    </location>
</feature>
<reference evidence="2" key="1">
    <citation type="journal article" date="2021" name="G3 (Bethesda)">
        <title>Genome and transcriptome analysis of the beet armyworm Spodoptera exigua reveals targets for pest control. .</title>
        <authorList>
            <person name="Simon S."/>
            <person name="Breeschoten T."/>
            <person name="Jansen H.J."/>
            <person name="Dirks R.P."/>
            <person name="Schranz M.E."/>
            <person name="Ros V.I.D."/>
        </authorList>
    </citation>
    <scope>NUCLEOTIDE SEQUENCE</scope>
    <source>
        <strain evidence="2">TB_SE_WUR_2020</strain>
    </source>
</reference>
<dbReference type="AlphaFoldDB" id="A0A922MFH1"/>
<feature type="compositionally biased region" description="Acidic residues" evidence="1">
    <location>
        <begin position="19"/>
        <end position="34"/>
    </location>
</feature>
<accession>A0A922MFH1</accession>
<comment type="caution">
    <text evidence="2">The sequence shown here is derived from an EMBL/GenBank/DDBJ whole genome shotgun (WGS) entry which is preliminary data.</text>
</comment>
<name>A0A922MFH1_SPOEX</name>
<proteinExistence type="predicted"/>
<dbReference type="Proteomes" id="UP000814243">
    <property type="component" value="Unassembled WGS sequence"/>
</dbReference>
<feature type="compositionally biased region" description="Polar residues" evidence="1">
    <location>
        <begin position="60"/>
        <end position="75"/>
    </location>
</feature>
<evidence type="ECO:0000256" key="1">
    <source>
        <dbReference type="SAM" id="MobiDB-lite"/>
    </source>
</evidence>
<evidence type="ECO:0000313" key="3">
    <source>
        <dbReference type="Proteomes" id="UP000814243"/>
    </source>
</evidence>
<gene>
    <name evidence="2" type="ORF">HF086_009552</name>
</gene>
<dbReference type="EMBL" id="JACEFF010000571">
    <property type="protein sequence ID" value="KAH9635212.1"/>
    <property type="molecule type" value="Genomic_DNA"/>
</dbReference>
<organism evidence="2 3">
    <name type="scientific">Spodoptera exigua</name>
    <name type="common">Beet armyworm</name>
    <name type="synonym">Noctua fulgens</name>
    <dbReference type="NCBI Taxonomy" id="7107"/>
    <lineage>
        <taxon>Eukaryota</taxon>
        <taxon>Metazoa</taxon>
        <taxon>Ecdysozoa</taxon>
        <taxon>Arthropoda</taxon>
        <taxon>Hexapoda</taxon>
        <taxon>Insecta</taxon>
        <taxon>Pterygota</taxon>
        <taxon>Neoptera</taxon>
        <taxon>Endopterygota</taxon>
        <taxon>Lepidoptera</taxon>
        <taxon>Glossata</taxon>
        <taxon>Ditrysia</taxon>
        <taxon>Noctuoidea</taxon>
        <taxon>Noctuidae</taxon>
        <taxon>Amphipyrinae</taxon>
        <taxon>Spodoptera</taxon>
    </lineage>
</organism>
<feature type="region of interest" description="Disordered" evidence="1">
    <location>
        <begin position="18"/>
        <end position="39"/>
    </location>
</feature>